<evidence type="ECO:0000256" key="8">
    <source>
        <dbReference type="SAM" id="MobiDB-lite"/>
    </source>
</evidence>
<dbReference type="HAMAP" id="MF_01894">
    <property type="entry name" value="Smc_prok"/>
    <property type="match status" value="1"/>
</dbReference>
<evidence type="ECO:0000256" key="3">
    <source>
        <dbReference type="ARBA" id="ARBA00022741"/>
    </source>
</evidence>
<comment type="subunit">
    <text evidence="7">Homodimer.</text>
</comment>
<reference evidence="10 11" key="1">
    <citation type="submission" date="2018-10" db="EMBL/GenBank/DDBJ databases">
        <title>Draft Genome Sequence of Anaerotignum sp. KCTC 15736.</title>
        <authorList>
            <person name="Choi S.H."/>
            <person name="Kim J.S."/>
            <person name="Kang S.W."/>
            <person name="Lee J.S."/>
            <person name="Park S.H."/>
        </authorList>
    </citation>
    <scope>NUCLEOTIDE SEQUENCE [LARGE SCALE GENOMIC DNA]</scope>
    <source>
        <strain evidence="10 11">KCTC 15736</strain>
    </source>
</reference>
<feature type="compositionally biased region" description="Basic and acidic residues" evidence="8">
    <location>
        <begin position="895"/>
        <end position="911"/>
    </location>
</feature>
<dbReference type="Gene3D" id="3.30.70.1620">
    <property type="match status" value="1"/>
</dbReference>
<dbReference type="GO" id="GO:0007059">
    <property type="term" value="P:chromosome segregation"/>
    <property type="evidence" value="ECO:0007669"/>
    <property type="project" value="UniProtKB-UniRule"/>
</dbReference>
<dbReference type="Pfam" id="PF06470">
    <property type="entry name" value="SMC_hinge"/>
    <property type="match status" value="1"/>
</dbReference>
<dbReference type="InterPro" id="IPR010935">
    <property type="entry name" value="SMC_hinge"/>
</dbReference>
<dbReference type="PANTHER" id="PTHR43977">
    <property type="entry name" value="STRUCTURAL MAINTENANCE OF CHROMOSOMES PROTEIN 3"/>
    <property type="match status" value="1"/>
</dbReference>
<dbReference type="InterPro" id="IPR011890">
    <property type="entry name" value="SMC_prok"/>
</dbReference>
<proteinExistence type="inferred from homology"/>
<evidence type="ECO:0000256" key="6">
    <source>
        <dbReference type="ARBA" id="ARBA00023125"/>
    </source>
</evidence>
<feature type="region of interest" description="Disordered" evidence="8">
    <location>
        <begin position="891"/>
        <end position="911"/>
    </location>
</feature>
<comment type="function">
    <text evidence="7">Required for chromosome condensation and partitioning.</text>
</comment>
<accession>A0A401LA29</accession>
<dbReference type="SMART" id="SM00968">
    <property type="entry name" value="SMC_hinge"/>
    <property type="match status" value="1"/>
</dbReference>
<feature type="coiled-coil region" evidence="7">
    <location>
        <begin position="1005"/>
        <end position="1032"/>
    </location>
</feature>
<dbReference type="OrthoDB" id="9808768at2"/>
<protein>
    <recommendedName>
        <fullName evidence="7">Chromosome partition protein Smc</fullName>
    </recommendedName>
</protein>
<dbReference type="FunFam" id="3.40.50.300:FF:000901">
    <property type="entry name" value="Chromosome partition protein Smc"/>
    <property type="match status" value="1"/>
</dbReference>
<dbReference type="GO" id="GO:0007062">
    <property type="term" value="P:sister chromatid cohesion"/>
    <property type="evidence" value="ECO:0007669"/>
    <property type="project" value="InterPro"/>
</dbReference>
<dbReference type="CDD" id="cd03278">
    <property type="entry name" value="ABC_SMC_barmotin"/>
    <property type="match status" value="2"/>
</dbReference>
<keyword evidence="6 7" id="KW-0238">DNA-binding</keyword>
<feature type="coiled-coil region" evidence="7">
    <location>
        <begin position="167"/>
        <end position="317"/>
    </location>
</feature>
<keyword evidence="11" id="KW-1185">Reference proteome</keyword>
<keyword evidence="3 7" id="KW-0547">Nucleotide-binding</keyword>
<dbReference type="Gene3D" id="6.10.140.1720">
    <property type="match status" value="1"/>
</dbReference>
<dbReference type="GO" id="GO:0005737">
    <property type="term" value="C:cytoplasm"/>
    <property type="evidence" value="ECO:0007669"/>
    <property type="project" value="UniProtKB-SubCell"/>
</dbReference>
<keyword evidence="5 7" id="KW-0175">Coiled coil</keyword>
<dbReference type="AlphaFoldDB" id="A0A401LA29"/>
<organism evidence="10 11">
    <name type="scientific">Anaerotignum faecicola</name>
    <dbReference type="NCBI Taxonomy" id="2358141"/>
    <lineage>
        <taxon>Bacteria</taxon>
        <taxon>Bacillati</taxon>
        <taxon>Bacillota</taxon>
        <taxon>Clostridia</taxon>
        <taxon>Lachnospirales</taxon>
        <taxon>Anaerotignaceae</taxon>
        <taxon>Anaerotignum</taxon>
    </lineage>
</organism>
<dbReference type="EMBL" id="BHVZ01000001">
    <property type="protein sequence ID" value="GCB28403.1"/>
    <property type="molecule type" value="Genomic_DNA"/>
</dbReference>
<keyword evidence="4 7" id="KW-0067">ATP-binding</keyword>
<dbReference type="GO" id="GO:0003677">
    <property type="term" value="F:DNA binding"/>
    <property type="evidence" value="ECO:0007669"/>
    <property type="project" value="UniProtKB-UniRule"/>
</dbReference>
<dbReference type="GO" id="GO:0006260">
    <property type="term" value="P:DNA replication"/>
    <property type="evidence" value="ECO:0007669"/>
    <property type="project" value="UniProtKB-UniRule"/>
</dbReference>
<dbReference type="InterPro" id="IPR027417">
    <property type="entry name" value="P-loop_NTPase"/>
</dbReference>
<dbReference type="NCBIfam" id="TIGR02168">
    <property type="entry name" value="SMC_prok_B"/>
    <property type="match status" value="1"/>
</dbReference>
<name>A0A401LA29_9FIRM</name>
<dbReference type="Proteomes" id="UP000287361">
    <property type="component" value="Unassembled WGS sequence"/>
</dbReference>
<dbReference type="GO" id="GO:0016887">
    <property type="term" value="F:ATP hydrolysis activity"/>
    <property type="evidence" value="ECO:0007669"/>
    <property type="project" value="InterPro"/>
</dbReference>
<evidence type="ECO:0000313" key="10">
    <source>
        <dbReference type="EMBL" id="GCB28403.1"/>
    </source>
</evidence>
<feature type="coiled-coil region" evidence="7">
    <location>
        <begin position="346"/>
        <end position="380"/>
    </location>
</feature>
<evidence type="ECO:0000259" key="9">
    <source>
        <dbReference type="SMART" id="SM00968"/>
    </source>
</evidence>
<sequence>MYLKRLDLQGFKSFPEKVKLEFNPGVTAVVGPNGSGKSNVSDAVRWVLGEQRARSLRGDKMEDIIFAGTENRKPLGFAEVSILIDNQDGRLPLAYSEVQVTRRVFRSGESEYRINGTACRLKDIQELFMDTGVGREGYSIIGQGRIDEILSAKGEERRRIFEEAAGIVKYKTRKNEAVNKLEKEQQNLLRVDDIISELEVQVEPLEKQSEKAREYLRLKERLKQAEMTAFCRDAARIAKETEMLLQAEETAAEQLAESLAKSNLEKAQAAFFREKNEELDALLQQQNDKMTELRAELEKTEGEIRLREEQRANDEANRTRIAGEMAEKAKKQTENEAEQELCRSKMAGLKLEMDARQEELDALQEEYASLSTVLSQDETKVESFKDEIFEQIRIGTEAKGEISKREAMQEQFLARRAQLLGEKEHTESRLHQFTVHLQALEKQENDRKEQIRYLEQELTALEQDKRHALQEKQKAETSLSVQERRGSELQSRLALLSEMEREHEGYYNSVKSLLNLPDAKERGICGAVGQLLKVEETYETAIEAALGGALQNIVTETEEDARDAIGYLKRRNLGRATFLPVTAIKGRPLEGRQAILAEVGVIGTAYELVSFEEKFRQLAMYLLGRILVVENLDKAVQLAKKYRHQYKLVTLEGDILNPGGAMTGGSQQKKALHVFGRSREIRSLQEALQTANRTITEMRDRLALANEDLQEIEQETVEKKMELQRVMVTQSSDSGEKEKTLAEKQEAAERLSLLELEEKQLAEQTENAEKEIVALRERAACSETAMEAANAQLTAFQDSLTGGKEEKDMLMEKITQRKIALSSIGQNVYSMEEKLLRLQEEQKALRTEQKKAEEQAALYEKNTGLRQEQQEALQQRAAELEQQAQTAQSCLNETAAEKQETAEKAAKAEETAAEWKETANKLENEQLRILAKKEKLEEEKQRITAQMWEEYEMTLRMAQEYTAGLPQEQEQLSVREWKGKIRALGDVNVGAIEQYKEVKERFEFLTAQREDILAAEEKLQQIIEELSILMEQQFREQFKVISENFSEVFREMFGGGRAQLRLTDAAHVLESPIEIVAQPPGKNLQNMQLLSGGERALTAIAILFSILKMKPSPFCILDEIEAALDDANVSRYAQYLKKFAEETQFIVITHRKGTMEHADVLYGVTMQEKGISKLISVDFSEAEKSITA</sequence>
<dbReference type="InterPro" id="IPR024704">
    <property type="entry name" value="SMC"/>
</dbReference>
<feature type="binding site" evidence="7">
    <location>
        <begin position="32"/>
        <end position="39"/>
    </location>
    <ligand>
        <name>ATP</name>
        <dbReference type="ChEBI" id="CHEBI:30616"/>
    </ligand>
</feature>
<comment type="domain">
    <text evidence="7">Contains large globular domains required for ATP hydrolysis at each terminus and a third globular domain forming a flexible hinge near the middle of the molecule. These domains are separated by coiled-coil structures.</text>
</comment>
<comment type="similarity">
    <text evidence="7">Belongs to the SMC family.</text>
</comment>
<dbReference type="PIRSF" id="PIRSF005719">
    <property type="entry name" value="SMC"/>
    <property type="match status" value="1"/>
</dbReference>
<comment type="caution">
    <text evidence="10">The sequence shown here is derived from an EMBL/GenBank/DDBJ whole genome shotgun (WGS) entry which is preliminary data.</text>
</comment>
<evidence type="ECO:0000256" key="2">
    <source>
        <dbReference type="ARBA" id="ARBA00022490"/>
    </source>
</evidence>
<dbReference type="InterPro" id="IPR036277">
    <property type="entry name" value="SMC_hinge_sf"/>
</dbReference>
<dbReference type="InterPro" id="IPR003395">
    <property type="entry name" value="RecF/RecN/SMC_N"/>
</dbReference>
<comment type="subcellular location">
    <subcellularLocation>
        <location evidence="1 7">Cytoplasm</location>
    </subcellularLocation>
</comment>
<feature type="domain" description="SMC hinge" evidence="9">
    <location>
        <begin position="522"/>
        <end position="639"/>
    </location>
</feature>
<keyword evidence="2 7" id="KW-0963">Cytoplasm</keyword>
<dbReference type="SUPFAM" id="SSF52540">
    <property type="entry name" value="P-loop containing nucleoside triphosphate hydrolases"/>
    <property type="match status" value="1"/>
</dbReference>
<dbReference type="GO" id="GO:0005694">
    <property type="term" value="C:chromosome"/>
    <property type="evidence" value="ECO:0007669"/>
    <property type="project" value="InterPro"/>
</dbReference>
<evidence type="ECO:0000256" key="5">
    <source>
        <dbReference type="ARBA" id="ARBA00023054"/>
    </source>
</evidence>
<dbReference type="FunFam" id="3.40.50.300:FF:000984">
    <property type="entry name" value="Chromosome partition protein Smc"/>
    <property type="match status" value="1"/>
</dbReference>
<feature type="coiled-coil region" evidence="7">
    <location>
        <begin position="681"/>
        <end position="792"/>
    </location>
</feature>
<dbReference type="GO" id="GO:0030261">
    <property type="term" value="P:chromosome condensation"/>
    <property type="evidence" value="ECO:0007669"/>
    <property type="project" value="InterPro"/>
</dbReference>
<dbReference type="Pfam" id="PF02463">
    <property type="entry name" value="SMC_N"/>
    <property type="match status" value="1"/>
</dbReference>
<dbReference type="Gene3D" id="3.40.50.300">
    <property type="entry name" value="P-loop containing nucleotide triphosphate hydrolases"/>
    <property type="match status" value="2"/>
</dbReference>
<evidence type="ECO:0000256" key="7">
    <source>
        <dbReference type="HAMAP-Rule" id="MF_01894"/>
    </source>
</evidence>
<evidence type="ECO:0000256" key="4">
    <source>
        <dbReference type="ARBA" id="ARBA00022840"/>
    </source>
</evidence>
<dbReference type="SUPFAM" id="SSF75553">
    <property type="entry name" value="Smc hinge domain"/>
    <property type="match status" value="1"/>
</dbReference>
<dbReference type="Gene3D" id="1.20.1060.20">
    <property type="match status" value="1"/>
</dbReference>
<gene>
    <name evidence="7 10" type="primary">smc</name>
    <name evidence="10" type="ORF">KGMB03357_00640</name>
</gene>
<evidence type="ECO:0000256" key="1">
    <source>
        <dbReference type="ARBA" id="ARBA00004496"/>
    </source>
</evidence>
<evidence type="ECO:0000313" key="11">
    <source>
        <dbReference type="Proteomes" id="UP000287361"/>
    </source>
</evidence>
<dbReference type="GO" id="GO:0005524">
    <property type="term" value="F:ATP binding"/>
    <property type="evidence" value="ECO:0007669"/>
    <property type="project" value="UniProtKB-UniRule"/>
</dbReference>
<feature type="coiled-coil region" evidence="7">
    <location>
        <begin position="437"/>
        <end position="478"/>
    </location>
</feature>